<evidence type="ECO:0000256" key="4">
    <source>
        <dbReference type="ARBA" id="ARBA00023136"/>
    </source>
</evidence>
<keyword evidence="1 7" id="KW-1003">Cell membrane</keyword>
<dbReference type="HAMAP" id="MF_02065">
    <property type="entry name" value="MltG"/>
    <property type="match status" value="1"/>
</dbReference>
<feature type="compositionally biased region" description="Low complexity" evidence="8">
    <location>
        <begin position="516"/>
        <end position="539"/>
    </location>
</feature>
<protein>
    <recommendedName>
        <fullName evidence="7">Endolytic murein transglycosylase</fullName>
        <ecNumber evidence="7">4.2.2.29</ecNumber>
    </recommendedName>
    <alternativeName>
        <fullName evidence="7">Peptidoglycan lytic transglycosylase</fullName>
    </alternativeName>
    <alternativeName>
        <fullName evidence="7">Peptidoglycan polymerization terminase</fullName>
    </alternativeName>
</protein>
<gene>
    <name evidence="7" type="primary">mltG</name>
    <name evidence="9" type="ordered locus">DvMF_2351</name>
</gene>
<keyword evidence="2 7" id="KW-0812">Transmembrane</keyword>
<dbReference type="Gene3D" id="3.30.160.60">
    <property type="entry name" value="Classic Zinc Finger"/>
    <property type="match status" value="1"/>
</dbReference>
<dbReference type="GO" id="GO:0008932">
    <property type="term" value="F:lytic endotransglycosylase activity"/>
    <property type="evidence" value="ECO:0007669"/>
    <property type="project" value="UniProtKB-UniRule"/>
</dbReference>
<evidence type="ECO:0000256" key="3">
    <source>
        <dbReference type="ARBA" id="ARBA00022989"/>
    </source>
</evidence>
<dbReference type="EMBL" id="CP001197">
    <property type="protein sequence ID" value="ACL09292.1"/>
    <property type="molecule type" value="Genomic_DNA"/>
</dbReference>
<feature type="region of interest" description="Disordered" evidence="8">
    <location>
        <begin position="361"/>
        <end position="474"/>
    </location>
</feature>
<sequence>MPSSASPTPSAQSPASPAPGHPVVRILLRVLAALVLLVLLACGYAGYDAWRFLHTPPASPGADVYVDVEPGATFDKVTRQLVDKGAVASDWRFKLLAHYHGWETSLKAGRFLVHSNWAPFRVLDQLVNGQPVLSRITLREGLTWWETARLLEVEGFVTVEDFRAVITDPAFLRHWGIPFDTAEGFLFPDTYLIKKPTTPDRESARAVAGRMVDTFWRRAAQVWPDGRPARDELRRLIILASIVEKETGQPSERGRVAGVYANRLRTGMLLQADPTTIYGLGDTFDGNLRRSHLQDAANPYNTYRRPGLPPGPICSPGLESLRAATTPEKHGYFYFVSRNDGSHQFSATLDEHNRAVNRYQRAGRAKGGDQAATQGTPATPANPAAPQGATPPADAAATPASTDTEATATGAQDKAAASAAEGKPSVSAAGDKNADAGAAPSGNPAPDAEAAKPAAQPAPADTAGTGSTGTSAAPAPAVPVVSAVPAAPQPAQAPQAPQSLKVSPGAKPAPTPLPRTSAPAANGTTGATGANATAPTSAGVRAPTAPREAAQSARSPLTGAGATGSTTTTGTAGETSSTATATRPAPATPEAAAAPATPATPTSPVPTVTETPPASAPTTP</sequence>
<evidence type="ECO:0000256" key="2">
    <source>
        <dbReference type="ARBA" id="ARBA00022692"/>
    </source>
</evidence>
<keyword evidence="5 7" id="KW-0456">Lyase</keyword>
<keyword evidence="3 7" id="KW-1133">Transmembrane helix</keyword>
<dbReference type="Gene3D" id="3.30.1490.480">
    <property type="entry name" value="Endolytic murein transglycosylase"/>
    <property type="match status" value="1"/>
</dbReference>
<dbReference type="GO" id="GO:0071555">
    <property type="term" value="P:cell wall organization"/>
    <property type="evidence" value="ECO:0007669"/>
    <property type="project" value="UniProtKB-KW"/>
</dbReference>
<comment type="similarity">
    <text evidence="7">Belongs to the transglycosylase MltG family.</text>
</comment>
<dbReference type="GO" id="GO:0005886">
    <property type="term" value="C:plasma membrane"/>
    <property type="evidence" value="ECO:0007669"/>
    <property type="project" value="UniProtKB-SubCell"/>
</dbReference>
<comment type="subcellular location">
    <subcellularLocation>
        <location evidence="7">Cell membrane</location>
        <topology evidence="7">Single-pass membrane protein</topology>
    </subcellularLocation>
</comment>
<dbReference type="HOGENOM" id="CLU_440575_0_0_7"/>
<keyword evidence="4 7" id="KW-0472">Membrane</keyword>
<dbReference type="EC" id="4.2.2.29" evidence="7"/>
<feature type="compositionally biased region" description="Low complexity" evidence="8">
    <location>
        <begin position="486"/>
        <end position="499"/>
    </location>
</feature>
<accession>B8DIJ4</accession>
<evidence type="ECO:0000256" key="6">
    <source>
        <dbReference type="ARBA" id="ARBA00023316"/>
    </source>
</evidence>
<dbReference type="PANTHER" id="PTHR30518:SF2">
    <property type="entry name" value="ENDOLYTIC MUREIN TRANSGLYCOSYLASE"/>
    <property type="match status" value="1"/>
</dbReference>
<feature type="region of interest" description="Disordered" evidence="8">
    <location>
        <begin position="486"/>
        <end position="620"/>
    </location>
</feature>
<keyword evidence="6 7" id="KW-0961">Cell wall biogenesis/degradation</keyword>
<dbReference type="PANTHER" id="PTHR30518">
    <property type="entry name" value="ENDOLYTIC MUREIN TRANSGLYCOSYLASE"/>
    <property type="match status" value="1"/>
</dbReference>
<comment type="function">
    <text evidence="7">Functions as a peptidoglycan terminase that cleaves nascent peptidoglycan strands endolytically to terminate their elongation.</text>
</comment>
<name>B8DIJ4_NITV9</name>
<dbReference type="eggNOG" id="COG1559">
    <property type="taxonomic scope" value="Bacteria"/>
</dbReference>
<feature type="transmembrane region" description="Helical" evidence="7">
    <location>
        <begin position="26"/>
        <end position="47"/>
    </location>
</feature>
<feature type="site" description="Important for catalytic activity" evidence="7">
    <location>
        <position position="246"/>
    </location>
</feature>
<dbReference type="InterPro" id="IPR003770">
    <property type="entry name" value="MLTG-like"/>
</dbReference>
<reference evidence="9" key="1">
    <citation type="submission" date="2008-10" db="EMBL/GenBank/DDBJ databases">
        <title>Complete sequence of Desulfovibrio vulgaris str. 'Miyazaki F'.</title>
        <authorList>
            <person name="Lucas S."/>
            <person name="Copeland A."/>
            <person name="Lapidus A."/>
            <person name="Glavina del Rio T."/>
            <person name="Dalin E."/>
            <person name="Tice H."/>
            <person name="Bruce D."/>
            <person name="Goodwin L."/>
            <person name="Pitluck S."/>
            <person name="Sims D."/>
            <person name="Brettin T."/>
            <person name="Detter J.C."/>
            <person name="Han C."/>
            <person name="Larimer F."/>
            <person name="Land M."/>
            <person name="Hauser L."/>
            <person name="Kyrpides N."/>
            <person name="Mikhailova N."/>
            <person name="Hazen T.C."/>
            <person name="Richardson P."/>
        </authorList>
    </citation>
    <scope>NUCLEOTIDE SEQUENCE</scope>
    <source>
        <strain evidence="9">Miyazaki F</strain>
    </source>
</reference>
<evidence type="ECO:0000256" key="1">
    <source>
        <dbReference type="ARBA" id="ARBA00022475"/>
    </source>
</evidence>
<dbReference type="Pfam" id="PF02618">
    <property type="entry name" value="YceG"/>
    <property type="match status" value="1"/>
</dbReference>
<dbReference type="STRING" id="883.DvMF_2351"/>
<evidence type="ECO:0000313" key="9">
    <source>
        <dbReference type="EMBL" id="ACL09292.1"/>
    </source>
</evidence>
<evidence type="ECO:0000256" key="5">
    <source>
        <dbReference type="ARBA" id="ARBA00023239"/>
    </source>
</evidence>
<proteinExistence type="inferred from homology"/>
<organism evidence="9">
    <name type="scientific">Nitratidesulfovibrio vulgaris (strain DSM 19637 / Miyazaki F)</name>
    <name type="common">Desulfovibrio vulgaris</name>
    <dbReference type="NCBI Taxonomy" id="883"/>
    <lineage>
        <taxon>Bacteria</taxon>
        <taxon>Pseudomonadati</taxon>
        <taxon>Thermodesulfobacteriota</taxon>
        <taxon>Desulfovibrionia</taxon>
        <taxon>Desulfovibrionales</taxon>
        <taxon>Desulfovibrionaceae</taxon>
        <taxon>Nitratidesulfovibrio</taxon>
    </lineage>
</organism>
<dbReference type="NCBIfam" id="TIGR00247">
    <property type="entry name" value="endolytic transglycosylase MltG"/>
    <property type="match status" value="1"/>
</dbReference>
<dbReference type="AlphaFoldDB" id="B8DIJ4"/>
<feature type="compositionally biased region" description="Low complexity" evidence="8">
    <location>
        <begin position="368"/>
        <end position="474"/>
    </location>
</feature>
<evidence type="ECO:0000256" key="8">
    <source>
        <dbReference type="SAM" id="MobiDB-lite"/>
    </source>
</evidence>
<comment type="catalytic activity">
    <reaction evidence="7">
        <text>a peptidoglycan chain = a peptidoglycan chain with N-acetyl-1,6-anhydromuramyl-[peptide] at the reducing end + a peptidoglycan chain with N-acetylglucosamine at the non-reducing end.</text>
        <dbReference type="EC" id="4.2.2.29"/>
    </reaction>
</comment>
<evidence type="ECO:0000256" key="7">
    <source>
        <dbReference type="HAMAP-Rule" id="MF_02065"/>
    </source>
</evidence>
<dbReference type="KEGG" id="dvm:DvMF_2351"/>
<dbReference type="GO" id="GO:0009252">
    <property type="term" value="P:peptidoglycan biosynthetic process"/>
    <property type="evidence" value="ECO:0007669"/>
    <property type="project" value="UniProtKB-UniRule"/>
</dbReference>
<dbReference type="CDD" id="cd08010">
    <property type="entry name" value="MltG_like"/>
    <property type="match status" value="1"/>
</dbReference>
<feature type="compositionally biased region" description="Low complexity" evidence="8">
    <location>
        <begin position="558"/>
        <end position="620"/>
    </location>
</feature>